<dbReference type="PANTHER" id="PTHR33202:SF18">
    <property type="entry name" value="TRANSCRIPTIONAL REGULATOR FURA"/>
    <property type="match status" value="1"/>
</dbReference>
<dbReference type="AlphaFoldDB" id="A0A7G9S3D8"/>
<keyword evidence="7 12" id="KW-0408">Iron</keyword>
<evidence type="ECO:0000256" key="9">
    <source>
        <dbReference type="ARBA" id="ARBA00023125"/>
    </source>
</evidence>
<reference evidence="13 14" key="1">
    <citation type="submission" date="2020-08" db="EMBL/GenBank/DDBJ databases">
        <title>Genome sequence of Leucobacter denitrificans KACC 14055T.</title>
        <authorList>
            <person name="Hyun D.-W."/>
            <person name="Bae J.-W."/>
        </authorList>
    </citation>
    <scope>NUCLEOTIDE SEQUENCE [LARGE SCALE GENOMIC DNA]</scope>
    <source>
        <strain evidence="13 14">KACC 14055</strain>
    </source>
</reference>
<evidence type="ECO:0000256" key="3">
    <source>
        <dbReference type="ARBA" id="ARBA00022490"/>
    </source>
</evidence>
<keyword evidence="6 11" id="KW-0862">Zinc</keyword>
<keyword evidence="14" id="KW-1185">Reference proteome</keyword>
<dbReference type="Gene3D" id="3.30.1490.190">
    <property type="match status" value="1"/>
</dbReference>
<dbReference type="Pfam" id="PF01475">
    <property type="entry name" value="FUR"/>
    <property type="match status" value="1"/>
</dbReference>
<dbReference type="PANTHER" id="PTHR33202">
    <property type="entry name" value="ZINC UPTAKE REGULATION PROTEIN"/>
    <property type="match status" value="1"/>
</dbReference>
<feature type="binding site" evidence="11">
    <location>
        <position position="102"/>
    </location>
    <ligand>
        <name>Zn(2+)</name>
        <dbReference type="ChEBI" id="CHEBI:29105"/>
    </ligand>
</feature>
<evidence type="ECO:0000256" key="11">
    <source>
        <dbReference type="PIRSR" id="PIRSR602481-1"/>
    </source>
</evidence>
<evidence type="ECO:0000256" key="4">
    <source>
        <dbReference type="ARBA" id="ARBA00022491"/>
    </source>
</evidence>
<evidence type="ECO:0000256" key="8">
    <source>
        <dbReference type="ARBA" id="ARBA00023015"/>
    </source>
</evidence>
<evidence type="ECO:0000256" key="6">
    <source>
        <dbReference type="ARBA" id="ARBA00022833"/>
    </source>
</evidence>
<protein>
    <submittedName>
        <fullName evidence="13">Transcriptional repressor</fullName>
    </submittedName>
</protein>
<keyword evidence="10" id="KW-0804">Transcription</keyword>
<evidence type="ECO:0000313" key="13">
    <source>
        <dbReference type="EMBL" id="QNN62363.1"/>
    </source>
</evidence>
<dbReference type="InterPro" id="IPR036388">
    <property type="entry name" value="WH-like_DNA-bd_sf"/>
</dbReference>
<name>A0A7G9S3D8_9MICO</name>
<dbReference type="GO" id="GO:0005737">
    <property type="term" value="C:cytoplasm"/>
    <property type="evidence" value="ECO:0007669"/>
    <property type="project" value="UniProtKB-SubCell"/>
</dbReference>
<keyword evidence="3" id="KW-0963">Cytoplasm</keyword>
<dbReference type="GO" id="GO:0008270">
    <property type="term" value="F:zinc ion binding"/>
    <property type="evidence" value="ECO:0007669"/>
    <property type="project" value="TreeGrafter"/>
</dbReference>
<dbReference type="SUPFAM" id="SSF46785">
    <property type="entry name" value="Winged helix' DNA-binding domain"/>
    <property type="match status" value="1"/>
</dbReference>
<keyword evidence="5 11" id="KW-0479">Metal-binding</keyword>
<feature type="binding site" evidence="11">
    <location>
        <position position="139"/>
    </location>
    <ligand>
        <name>Zn(2+)</name>
        <dbReference type="ChEBI" id="CHEBI:29105"/>
    </ligand>
</feature>
<dbReference type="GO" id="GO:0045892">
    <property type="term" value="P:negative regulation of DNA-templated transcription"/>
    <property type="evidence" value="ECO:0007669"/>
    <property type="project" value="TreeGrafter"/>
</dbReference>
<evidence type="ECO:0000256" key="7">
    <source>
        <dbReference type="ARBA" id="ARBA00023004"/>
    </source>
</evidence>
<dbReference type="EMBL" id="CP060716">
    <property type="protein sequence ID" value="QNN62363.1"/>
    <property type="molecule type" value="Genomic_DNA"/>
</dbReference>
<dbReference type="InterPro" id="IPR002481">
    <property type="entry name" value="FUR"/>
</dbReference>
<organism evidence="13 14">
    <name type="scientific">Leucobacter denitrificans</name>
    <dbReference type="NCBI Taxonomy" id="683042"/>
    <lineage>
        <taxon>Bacteria</taxon>
        <taxon>Bacillati</taxon>
        <taxon>Actinomycetota</taxon>
        <taxon>Actinomycetes</taxon>
        <taxon>Micrococcales</taxon>
        <taxon>Microbacteriaceae</taxon>
        <taxon>Leucobacter</taxon>
    </lineage>
</organism>
<evidence type="ECO:0000256" key="10">
    <source>
        <dbReference type="ARBA" id="ARBA00023163"/>
    </source>
</evidence>
<accession>A0A7G9S3D8</accession>
<feature type="binding site" evidence="11">
    <location>
        <position position="99"/>
    </location>
    <ligand>
        <name>Zn(2+)</name>
        <dbReference type="ChEBI" id="CHEBI:29105"/>
    </ligand>
</feature>
<dbReference type="Gene3D" id="1.10.10.10">
    <property type="entry name" value="Winged helix-like DNA-binding domain superfamily/Winged helix DNA-binding domain"/>
    <property type="match status" value="1"/>
</dbReference>
<dbReference type="KEGG" id="ldn:H9L06_08840"/>
<keyword evidence="9" id="KW-0238">DNA-binding</keyword>
<dbReference type="InterPro" id="IPR036390">
    <property type="entry name" value="WH_DNA-bd_sf"/>
</dbReference>
<dbReference type="CDD" id="cd07153">
    <property type="entry name" value="Fur_like"/>
    <property type="match status" value="1"/>
</dbReference>
<proteinExistence type="inferred from homology"/>
<dbReference type="InterPro" id="IPR043135">
    <property type="entry name" value="Fur_C"/>
</dbReference>
<comment type="subcellular location">
    <subcellularLocation>
        <location evidence="1">Cytoplasm</location>
    </subcellularLocation>
</comment>
<evidence type="ECO:0000256" key="12">
    <source>
        <dbReference type="PIRSR" id="PIRSR602481-2"/>
    </source>
</evidence>
<feature type="binding site" evidence="11">
    <location>
        <position position="142"/>
    </location>
    <ligand>
        <name>Zn(2+)</name>
        <dbReference type="ChEBI" id="CHEBI:29105"/>
    </ligand>
</feature>
<dbReference type="RefSeq" id="WP_187554833.1">
    <property type="nucleotide sequence ID" value="NZ_CP060716.1"/>
</dbReference>
<evidence type="ECO:0000256" key="1">
    <source>
        <dbReference type="ARBA" id="ARBA00004496"/>
    </source>
</evidence>
<sequence>MTEAQTVDPTQLSEQLNAVGLRSTAQRRAVMEVLARGGHWTAADVFDAVAKDLDGTSLQAVYGVLSALTEVGLARKIEPPNSPALYERRVGDNHHHLVCTECGEIKDVPCAVGEAPCLTASEQYGYAIHTAEVTYHGVCPTCRAA</sequence>
<comment type="cofactor">
    <cofactor evidence="12">
        <name>Mn(2+)</name>
        <dbReference type="ChEBI" id="CHEBI:29035"/>
    </cofactor>
    <cofactor evidence="12">
        <name>Fe(2+)</name>
        <dbReference type="ChEBI" id="CHEBI:29033"/>
    </cofactor>
    <text evidence="12">Binds 1 Mn(2+) or Fe(2+) ion per subunit.</text>
</comment>
<dbReference type="GO" id="GO:0000976">
    <property type="term" value="F:transcription cis-regulatory region binding"/>
    <property type="evidence" value="ECO:0007669"/>
    <property type="project" value="TreeGrafter"/>
</dbReference>
<evidence type="ECO:0000256" key="5">
    <source>
        <dbReference type="ARBA" id="ARBA00022723"/>
    </source>
</evidence>
<dbReference type="Proteomes" id="UP000515934">
    <property type="component" value="Chromosome"/>
</dbReference>
<comment type="similarity">
    <text evidence="2">Belongs to the Fur family.</text>
</comment>
<comment type="cofactor">
    <cofactor evidence="11">
        <name>Zn(2+)</name>
        <dbReference type="ChEBI" id="CHEBI:29105"/>
    </cofactor>
    <text evidence="11">Binds 1 zinc ion per subunit.</text>
</comment>
<evidence type="ECO:0000313" key="14">
    <source>
        <dbReference type="Proteomes" id="UP000515934"/>
    </source>
</evidence>
<keyword evidence="4" id="KW-0678">Repressor</keyword>
<dbReference type="GO" id="GO:0003700">
    <property type="term" value="F:DNA-binding transcription factor activity"/>
    <property type="evidence" value="ECO:0007669"/>
    <property type="project" value="InterPro"/>
</dbReference>
<dbReference type="GO" id="GO:1900376">
    <property type="term" value="P:regulation of secondary metabolite biosynthetic process"/>
    <property type="evidence" value="ECO:0007669"/>
    <property type="project" value="TreeGrafter"/>
</dbReference>
<keyword evidence="8" id="KW-0805">Transcription regulation</keyword>
<evidence type="ECO:0000256" key="2">
    <source>
        <dbReference type="ARBA" id="ARBA00007957"/>
    </source>
</evidence>
<feature type="binding site" evidence="12">
    <location>
        <position position="114"/>
    </location>
    <ligand>
        <name>Fe cation</name>
        <dbReference type="ChEBI" id="CHEBI:24875"/>
    </ligand>
</feature>
<gene>
    <name evidence="13" type="ORF">H9L06_08840</name>
</gene>